<dbReference type="PANTHER" id="PTHR13904">
    <property type="entry name" value="PRE-MRNA SPLICING FACTOR PRP31"/>
    <property type="match status" value="1"/>
</dbReference>
<dbReference type="EMBL" id="RHLC01000007">
    <property type="protein sequence ID" value="TPP53859.1"/>
    <property type="molecule type" value="Genomic_DNA"/>
</dbReference>
<dbReference type="InterPro" id="IPR027105">
    <property type="entry name" value="Prp31"/>
</dbReference>
<dbReference type="GO" id="GO:0046540">
    <property type="term" value="C:U4/U6 x U5 tri-snRNP complex"/>
    <property type="evidence" value="ECO:0007669"/>
    <property type="project" value="InterPro"/>
</dbReference>
<dbReference type="Gene3D" id="1.10.287.4070">
    <property type="match status" value="1"/>
</dbReference>
<evidence type="ECO:0000313" key="3">
    <source>
        <dbReference type="EMBL" id="TPP55686.1"/>
    </source>
</evidence>
<evidence type="ECO:0000259" key="1">
    <source>
        <dbReference type="PROSITE" id="PS51358"/>
    </source>
</evidence>
<feature type="domain" description="Nop" evidence="1">
    <location>
        <begin position="206"/>
        <end position="320"/>
    </location>
</feature>
<sequence length="343" mass="38337">MKMDEGFDAHVATVTLEEIPAYEEHEVTLLSDDDALRYDSVTEVTKLLRSSYLSGMLRRLSDYEQTTGRGKNCIPSDDPEYQYVSDCSSLVLRIEVEKSRVHVFLRAQYSIRFPELAMFFSDSVLYAKVVKIIQNSVDLSSVVGQLDELIPSQLLVVVVACASTTSGRDLSPEELSRVLEACEELENLEMAKQTFLEYIQCSMPLICPNLCAFLGTGITSQLFAISGSVAKLSIMDPADLARLGSRRSNDSGIAIKTTGFLSNCDLVANLPPQLRPKALRLVSSVTLTLARIDANRRAPTNYEGVRERRLACNRMRAWLDPPVLRGAGHNMYERRGRKRRRTS</sequence>
<dbReference type="VEuPathDB" id="TriTrypDB:LdCL_330006300"/>
<dbReference type="Pfam" id="PF01798">
    <property type="entry name" value="Nop"/>
    <property type="match status" value="1"/>
</dbReference>
<dbReference type="AlphaFoldDB" id="A0A504Y4V9"/>
<dbReference type="EMBL" id="RHLD01000006">
    <property type="protein sequence ID" value="TPP55686.1"/>
    <property type="molecule type" value="Genomic_DNA"/>
</dbReference>
<dbReference type="VEuPathDB" id="TriTrypDB:LdBPK_330140.1"/>
<evidence type="ECO:0000313" key="2">
    <source>
        <dbReference type="EMBL" id="TPP53859.1"/>
    </source>
</evidence>
<gene>
    <name evidence="3" type="ORF">CGC20_11400</name>
    <name evidence="2" type="ORF">CGC21_38550</name>
</gene>
<organism evidence="3 5">
    <name type="scientific">Leishmania donovani</name>
    <dbReference type="NCBI Taxonomy" id="5661"/>
    <lineage>
        <taxon>Eukaryota</taxon>
        <taxon>Discoba</taxon>
        <taxon>Euglenozoa</taxon>
        <taxon>Kinetoplastea</taxon>
        <taxon>Metakinetoplastina</taxon>
        <taxon>Trypanosomatida</taxon>
        <taxon>Trypanosomatidae</taxon>
        <taxon>Leishmaniinae</taxon>
        <taxon>Leishmania</taxon>
    </lineage>
</organism>
<dbReference type="GO" id="GO:0000244">
    <property type="term" value="P:spliceosomal tri-snRNP complex assembly"/>
    <property type="evidence" value="ECO:0007669"/>
    <property type="project" value="InterPro"/>
</dbReference>
<dbReference type="GO" id="GO:0071011">
    <property type="term" value="C:precatalytic spliceosome"/>
    <property type="evidence" value="ECO:0007669"/>
    <property type="project" value="TreeGrafter"/>
</dbReference>
<dbReference type="FunFam" id="1.10.287.4070:FF:000007">
    <property type="entry name" value="Putative trans-splicing factor"/>
    <property type="match status" value="1"/>
</dbReference>
<dbReference type="PANTHER" id="PTHR13904:SF1">
    <property type="entry name" value="FACTOR, PUTATIVE-RELATED"/>
    <property type="match status" value="1"/>
</dbReference>
<comment type="caution">
    <text evidence="3">The sequence shown here is derived from an EMBL/GenBank/DDBJ whole genome shotgun (WGS) entry which is preliminary data.</text>
</comment>
<protein>
    <submittedName>
        <fullName evidence="3">Putative snoRNA binding domain family protein</fullName>
    </submittedName>
</protein>
<dbReference type="InterPro" id="IPR002687">
    <property type="entry name" value="Nop_dom"/>
</dbReference>
<name>A0A504Y4V9_LEIDO</name>
<dbReference type="VEuPathDB" id="TriTrypDB:LDHU3_33.0160"/>
<dbReference type="InterPro" id="IPR042239">
    <property type="entry name" value="Nop_C"/>
</dbReference>
<reference evidence="4" key="1">
    <citation type="submission" date="2019-02" db="EMBL/GenBank/DDBJ databases">
        <title>FDA dAtabase for Regulatory Grade micrObial Sequences (FDA-ARGOS): Supporting development and validation of Infectious Disease Dx tests.</title>
        <authorList>
            <person name="Duncan R."/>
            <person name="Fisher C."/>
            <person name="Tallon L."/>
            <person name="Sadzewicz L."/>
            <person name="Sengamalay N."/>
            <person name="Ott S."/>
            <person name="Godinez A."/>
            <person name="Nagaraj S."/>
            <person name="Vavikolanu K."/>
            <person name="Nadendla S."/>
            <person name="Aluvathingal J."/>
            <person name="Sichtig H."/>
        </authorList>
    </citation>
    <scope>NUCLEOTIDE SEQUENCE [LARGE SCALE GENOMIC DNA]</scope>
    <source>
        <strain evidence="4">FDAARGOS_361</strain>
    </source>
</reference>
<reference evidence="5" key="2">
    <citation type="submission" date="2019-02" db="EMBL/GenBank/DDBJ databases">
        <title>FDA dAtabase for Regulatory Grade micrObial Sequences (FDA-ARGOS): Supporting development and validation of Infectious Disease Dx tests.</title>
        <authorList>
            <person name="Duncan R."/>
            <person name="Fisher C."/>
            <person name="Tallon L."/>
            <person name="Sadzewicz L."/>
            <person name="Sengamalay N."/>
            <person name="Ott S."/>
            <person name="Godinez A."/>
            <person name="Nagaraj S."/>
            <person name="Vavikolanu K."/>
            <person name="Vyas G."/>
            <person name="Nadendla S."/>
            <person name="Aluvathingal J."/>
            <person name="Sichtig H."/>
        </authorList>
    </citation>
    <scope>NUCLEOTIDE SEQUENCE [LARGE SCALE GENOMIC DNA]</scope>
    <source>
        <strain evidence="5">FDAARGOS_360</strain>
    </source>
</reference>
<evidence type="ECO:0000313" key="5">
    <source>
        <dbReference type="Proteomes" id="UP000318821"/>
    </source>
</evidence>
<dbReference type="Proteomes" id="UP000318447">
    <property type="component" value="Unassembled WGS sequence"/>
</dbReference>
<dbReference type="SUPFAM" id="SSF89124">
    <property type="entry name" value="Nop domain"/>
    <property type="match status" value="1"/>
</dbReference>
<dbReference type="Proteomes" id="UP000318821">
    <property type="component" value="Unassembled WGS sequence"/>
</dbReference>
<dbReference type="GO" id="GO:0005687">
    <property type="term" value="C:U4 snRNP"/>
    <property type="evidence" value="ECO:0007669"/>
    <property type="project" value="TreeGrafter"/>
</dbReference>
<dbReference type="SMART" id="SM00931">
    <property type="entry name" value="NOSIC"/>
    <property type="match status" value="1"/>
</dbReference>
<dbReference type="Gene3D" id="1.10.246.90">
    <property type="entry name" value="Nop domain"/>
    <property type="match status" value="1"/>
</dbReference>
<dbReference type="InterPro" id="IPR036070">
    <property type="entry name" value="Nop_dom_sf"/>
</dbReference>
<dbReference type="InterPro" id="IPR012976">
    <property type="entry name" value="NOSIC"/>
</dbReference>
<reference evidence="3" key="3">
    <citation type="submission" date="2019-02" db="EMBL/GenBank/DDBJ databases">
        <title>FDA dAtabase for Regulatory Grade micrObial Sequences (FDA-ARGOS): Supporting development and validation of Infectious Disease Dx tests.</title>
        <authorList>
            <person name="Duncan R."/>
            <person name="Fisher C."/>
            <person name="Tallon L.J."/>
            <person name="Sadzewicz L."/>
            <person name="Sengamalay N."/>
            <person name="Ott S."/>
            <person name="Godinez A."/>
            <person name="Nagaraj S."/>
            <person name="Nadendla S."/>
            <person name="Sichtig H."/>
        </authorList>
    </citation>
    <scope>NUCLEOTIDE SEQUENCE</scope>
    <source>
        <strain evidence="3">FDAARGOS_360</strain>
        <strain evidence="2">FDAARGOS_361</strain>
    </source>
</reference>
<dbReference type="PROSITE" id="PS51358">
    <property type="entry name" value="NOP"/>
    <property type="match status" value="1"/>
</dbReference>
<proteinExistence type="predicted"/>
<dbReference type="FunFam" id="1.10.246.90:FF:000008">
    <property type="entry name" value="Trans-splicing factor, putative"/>
    <property type="match status" value="1"/>
</dbReference>
<evidence type="ECO:0000313" key="4">
    <source>
        <dbReference type="Proteomes" id="UP000318447"/>
    </source>
</evidence>
<accession>A0A504Y4V9</accession>